<organism evidence="1">
    <name type="scientific">Sesamum latifolium</name>
    <dbReference type="NCBI Taxonomy" id="2727402"/>
    <lineage>
        <taxon>Eukaryota</taxon>
        <taxon>Viridiplantae</taxon>
        <taxon>Streptophyta</taxon>
        <taxon>Embryophyta</taxon>
        <taxon>Tracheophyta</taxon>
        <taxon>Spermatophyta</taxon>
        <taxon>Magnoliopsida</taxon>
        <taxon>eudicotyledons</taxon>
        <taxon>Gunneridae</taxon>
        <taxon>Pentapetalae</taxon>
        <taxon>asterids</taxon>
        <taxon>lamiids</taxon>
        <taxon>Lamiales</taxon>
        <taxon>Pedaliaceae</taxon>
        <taxon>Sesamum</taxon>
    </lineage>
</organism>
<reference evidence="1" key="1">
    <citation type="submission" date="2020-06" db="EMBL/GenBank/DDBJ databases">
        <authorList>
            <person name="Li T."/>
            <person name="Hu X."/>
            <person name="Zhang T."/>
            <person name="Song X."/>
            <person name="Zhang H."/>
            <person name="Dai N."/>
            <person name="Sheng W."/>
            <person name="Hou X."/>
            <person name="Wei L."/>
        </authorList>
    </citation>
    <scope>NUCLEOTIDE SEQUENCE</scope>
    <source>
        <strain evidence="1">KEN1</strain>
        <tissue evidence="1">Leaf</tissue>
    </source>
</reference>
<proteinExistence type="predicted"/>
<name>A0AAW2TL93_9LAMI</name>
<reference evidence="1" key="2">
    <citation type="journal article" date="2024" name="Plant">
        <title>Genomic evolution and insights into agronomic trait innovations of Sesamum species.</title>
        <authorList>
            <person name="Miao H."/>
            <person name="Wang L."/>
            <person name="Qu L."/>
            <person name="Liu H."/>
            <person name="Sun Y."/>
            <person name="Le M."/>
            <person name="Wang Q."/>
            <person name="Wei S."/>
            <person name="Zheng Y."/>
            <person name="Lin W."/>
            <person name="Duan Y."/>
            <person name="Cao H."/>
            <person name="Xiong S."/>
            <person name="Wang X."/>
            <person name="Wei L."/>
            <person name="Li C."/>
            <person name="Ma Q."/>
            <person name="Ju M."/>
            <person name="Zhao R."/>
            <person name="Li G."/>
            <person name="Mu C."/>
            <person name="Tian Q."/>
            <person name="Mei H."/>
            <person name="Zhang T."/>
            <person name="Gao T."/>
            <person name="Zhang H."/>
        </authorList>
    </citation>
    <scope>NUCLEOTIDE SEQUENCE</scope>
    <source>
        <strain evidence="1">KEN1</strain>
    </source>
</reference>
<sequence>MNIPLMIVPEPVDKDMKVALGANQVDKGTFQKPPIMPERGSFRSQTLEYVQFCFFPNNAESFPDARVSHEEFREHREVALEIFVDCEF</sequence>
<dbReference type="AlphaFoldDB" id="A0AAW2TL93"/>
<evidence type="ECO:0000313" key="1">
    <source>
        <dbReference type="EMBL" id="KAL0405703.1"/>
    </source>
</evidence>
<accession>A0AAW2TL93</accession>
<dbReference type="EMBL" id="JACGWN010000014">
    <property type="protein sequence ID" value="KAL0405703.1"/>
    <property type="molecule type" value="Genomic_DNA"/>
</dbReference>
<gene>
    <name evidence="1" type="ORF">Slati_3884200</name>
</gene>
<protein>
    <submittedName>
        <fullName evidence="1">Uncharacterized protein</fullName>
    </submittedName>
</protein>
<comment type="caution">
    <text evidence="1">The sequence shown here is derived from an EMBL/GenBank/DDBJ whole genome shotgun (WGS) entry which is preliminary data.</text>
</comment>